<dbReference type="EMBL" id="WNDQ01000019">
    <property type="protein sequence ID" value="KAF1021670.1"/>
    <property type="molecule type" value="Genomic_DNA"/>
</dbReference>
<dbReference type="Proteomes" id="UP000461670">
    <property type="component" value="Unassembled WGS sequence"/>
</dbReference>
<comment type="caution">
    <text evidence="3">The sequence shown here is derived from an EMBL/GenBank/DDBJ whole genome shotgun (WGS) entry which is preliminary data.</text>
</comment>
<sequence length="216" mass="23172">MMLSILEDVPPWVTTLVIAFIAAAAAFAAHVVAHSLARRATRRHTLTHHVVRRAKKPFAWLLPLLALQFVWHGAPDSLAFIDTVRHYNGLALIGCVTWLIIAAIDGAARGVVEHHPVDTQNNLAARRIHTQTLVLARTGMFVAGLVGVSMMLLTFPGARQLGTSLLASAGIVGLVAGLAAKSVFSNIIAGLQIALAQPLRIDDVLIVQGEWGRVEE</sequence>
<feature type="transmembrane region" description="Helical" evidence="1">
    <location>
        <begin position="86"/>
        <end position="112"/>
    </location>
</feature>
<feature type="transmembrane region" description="Helical" evidence="1">
    <location>
        <begin position="12"/>
        <end position="37"/>
    </location>
</feature>
<dbReference type="GO" id="GO:0016020">
    <property type="term" value="C:membrane"/>
    <property type="evidence" value="ECO:0007669"/>
    <property type="project" value="InterPro"/>
</dbReference>
<keyword evidence="1" id="KW-0812">Transmembrane</keyword>
<dbReference type="AlphaFoldDB" id="A0A7V8JQU9"/>
<keyword evidence="1" id="KW-0472">Membrane</keyword>
<dbReference type="Gene3D" id="1.10.287.1260">
    <property type="match status" value="1"/>
</dbReference>
<dbReference type="Pfam" id="PF00924">
    <property type="entry name" value="MS_channel_2nd"/>
    <property type="match status" value="1"/>
</dbReference>
<feature type="transmembrane region" description="Helical" evidence="1">
    <location>
        <begin position="133"/>
        <end position="155"/>
    </location>
</feature>
<gene>
    <name evidence="3" type="ORF">GAK30_01730</name>
</gene>
<accession>A0A7V8JQU9</accession>
<dbReference type="InterPro" id="IPR006685">
    <property type="entry name" value="MscS_channel_2nd"/>
</dbReference>
<dbReference type="PANTHER" id="PTHR30566">
    <property type="entry name" value="YNAI-RELATED MECHANOSENSITIVE ION CHANNEL"/>
    <property type="match status" value="1"/>
</dbReference>
<feature type="transmembrane region" description="Helical" evidence="1">
    <location>
        <begin position="161"/>
        <end position="180"/>
    </location>
</feature>
<organism evidence="3 4">
    <name type="scientific">Paracidovorax wautersii</name>
    <dbReference type="NCBI Taxonomy" id="1177982"/>
    <lineage>
        <taxon>Bacteria</taxon>
        <taxon>Pseudomonadati</taxon>
        <taxon>Pseudomonadota</taxon>
        <taxon>Betaproteobacteria</taxon>
        <taxon>Burkholderiales</taxon>
        <taxon>Comamonadaceae</taxon>
        <taxon>Paracidovorax</taxon>
    </lineage>
</organism>
<protein>
    <recommendedName>
        <fullName evidence="2">Mechanosensitive ion channel MscS domain-containing protein</fullName>
    </recommendedName>
</protein>
<proteinExistence type="predicted"/>
<reference evidence="4" key="1">
    <citation type="journal article" date="2020" name="MBio">
        <title>Horizontal gene transfer to a defensive symbiont with a reduced genome amongst a multipartite beetle microbiome.</title>
        <authorList>
            <person name="Waterworth S.C."/>
            <person name="Florez L.V."/>
            <person name="Rees E.R."/>
            <person name="Hertweck C."/>
            <person name="Kaltenpoth M."/>
            <person name="Kwan J.C."/>
        </authorList>
    </citation>
    <scope>NUCLEOTIDE SEQUENCE [LARGE SCALE GENOMIC DNA]</scope>
</reference>
<dbReference type="PANTHER" id="PTHR30566:SF25">
    <property type="entry name" value="INNER MEMBRANE PROTEIN"/>
    <property type="match status" value="1"/>
</dbReference>
<keyword evidence="1" id="KW-1133">Transmembrane helix</keyword>
<feature type="transmembrane region" description="Helical" evidence="1">
    <location>
        <begin position="58"/>
        <end position="74"/>
    </location>
</feature>
<feature type="domain" description="Mechanosensitive ion channel MscS" evidence="2">
    <location>
        <begin position="183"/>
        <end position="216"/>
    </location>
</feature>
<evidence type="ECO:0000313" key="3">
    <source>
        <dbReference type="EMBL" id="KAF1021670.1"/>
    </source>
</evidence>
<evidence type="ECO:0000313" key="4">
    <source>
        <dbReference type="Proteomes" id="UP000461670"/>
    </source>
</evidence>
<evidence type="ECO:0000259" key="2">
    <source>
        <dbReference type="Pfam" id="PF00924"/>
    </source>
</evidence>
<dbReference type="GO" id="GO:0055085">
    <property type="term" value="P:transmembrane transport"/>
    <property type="evidence" value="ECO:0007669"/>
    <property type="project" value="InterPro"/>
</dbReference>
<name>A0A7V8JQU9_9BURK</name>
<evidence type="ECO:0000256" key="1">
    <source>
        <dbReference type="SAM" id="Phobius"/>
    </source>
</evidence>